<evidence type="ECO:0000313" key="5">
    <source>
        <dbReference type="Proteomes" id="UP000276443"/>
    </source>
</evidence>
<dbReference type="AlphaFoldDB" id="A0A3N5BDQ7"/>
<keyword evidence="5" id="KW-1185">Reference proteome</keyword>
<evidence type="ECO:0000313" key="4">
    <source>
        <dbReference type="EMBL" id="RPF53450.1"/>
    </source>
</evidence>
<dbReference type="SUPFAM" id="SSF53187">
    <property type="entry name" value="Zn-dependent exopeptidases"/>
    <property type="match status" value="1"/>
</dbReference>
<dbReference type="Proteomes" id="UP000276443">
    <property type="component" value="Unassembled WGS sequence"/>
</dbReference>
<dbReference type="GO" id="GO:0008745">
    <property type="term" value="F:N-acetylmuramoyl-L-alanine amidase activity"/>
    <property type="evidence" value="ECO:0007669"/>
    <property type="project" value="InterPro"/>
</dbReference>
<accession>A0A3N5BDQ7</accession>
<dbReference type="GO" id="GO:0030288">
    <property type="term" value="C:outer membrane-bounded periplasmic space"/>
    <property type="evidence" value="ECO:0007669"/>
    <property type="project" value="TreeGrafter"/>
</dbReference>
<dbReference type="InterPro" id="IPR002508">
    <property type="entry name" value="MurNAc-LAA_cat"/>
</dbReference>
<proteinExistence type="predicted"/>
<dbReference type="GO" id="GO:0004040">
    <property type="term" value="F:amidase activity"/>
    <property type="evidence" value="ECO:0007669"/>
    <property type="project" value="InterPro"/>
</dbReference>
<dbReference type="Pfam" id="PF05036">
    <property type="entry name" value="SPOR"/>
    <property type="match status" value="1"/>
</dbReference>
<sequence>MKLYLDPGHGGRDPGASGSGLVEKSVNLDIALRIRSLLNQTYDNVEVKMSRTSDQYKSLTQRTNEANSWEADFYLSIHCNAFNGSTRGYEDYIHSSLSNSSQTAQYRDVIHEEITDAISLRNRGKKKANFHVLRETNMSAMLTENGFIDNTQDAKLLEDPGFRQKVAQGHVNGLAKAFDLKPKETDDTGGLYKIIAGSFQAKENAERRVQFLEDRGIEAFPMAVTISGKTWYRVQAGAFQSRENAENHLNRVKSAGIKDAYIKNEPNETSSPAPKEPDQPEEPDDTNGYAIQGDTMLSPELMNRFVKVFNSDAIEIAEYYLHFGERYGIRGDIAFAQALHETNYFKFTGVVQPDQNNYAGIGATSDENPGASFESPEEGVLAHIQHLYAYATSQALPDDAPLVDPRFDLVTRGSAPSWTDLNGKWAVPGDNYGQSILDIYTRMVDFAIETLENTKDQIT</sequence>
<dbReference type="RefSeq" id="WP_124221986.1">
    <property type="nucleotide sequence ID" value="NZ_RKRF01000009.1"/>
</dbReference>
<dbReference type="PANTHER" id="PTHR30404:SF0">
    <property type="entry name" value="N-ACETYLMURAMOYL-L-ALANINE AMIDASE AMIC"/>
    <property type="match status" value="1"/>
</dbReference>
<dbReference type="PANTHER" id="PTHR30404">
    <property type="entry name" value="N-ACETYLMURAMOYL-L-ALANINE AMIDASE"/>
    <property type="match status" value="1"/>
</dbReference>
<dbReference type="SUPFAM" id="SSF110997">
    <property type="entry name" value="Sporulation related repeat"/>
    <property type="match status" value="1"/>
</dbReference>
<dbReference type="Pfam" id="PF01520">
    <property type="entry name" value="Amidase_3"/>
    <property type="match status" value="1"/>
</dbReference>
<dbReference type="InterPro" id="IPR036680">
    <property type="entry name" value="SPOR-like_sf"/>
</dbReference>
<feature type="region of interest" description="Disordered" evidence="2">
    <location>
        <begin position="256"/>
        <end position="292"/>
    </location>
</feature>
<organism evidence="4 5">
    <name type="scientific">Aquisalibacillus elongatus</name>
    <dbReference type="NCBI Taxonomy" id="485577"/>
    <lineage>
        <taxon>Bacteria</taxon>
        <taxon>Bacillati</taxon>
        <taxon>Bacillota</taxon>
        <taxon>Bacilli</taxon>
        <taxon>Bacillales</taxon>
        <taxon>Bacillaceae</taxon>
        <taxon>Aquisalibacillus</taxon>
    </lineage>
</organism>
<reference evidence="4 5" key="1">
    <citation type="submission" date="2018-11" db="EMBL/GenBank/DDBJ databases">
        <title>Genomic Encyclopedia of Type Strains, Phase IV (KMG-IV): sequencing the most valuable type-strain genomes for metagenomic binning, comparative biology and taxonomic classification.</title>
        <authorList>
            <person name="Goeker M."/>
        </authorList>
    </citation>
    <scope>NUCLEOTIDE SEQUENCE [LARGE SCALE GENOMIC DNA]</scope>
    <source>
        <strain evidence="4 5">DSM 18090</strain>
    </source>
</reference>
<dbReference type="Pfam" id="PF01832">
    <property type="entry name" value="Glucosaminidase"/>
    <property type="match status" value="1"/>
</dbReference>
<feature type="domain" description="SPOR" evidence="3">
    <location>
        <begin position="186"/>
        <end position="265"/>
    </location>
</feature>
<evidence type="ECO:0000259" key="3">
    <source>
        <dbReference type="PROSITE" id="PS51724"/>
    </source>
</evidence>
<evidence type="ECO:0000256" key="1">
    <source>
        <dbReference type="ARBA" id="ARBA00022801"/>
    </source>
</evidence>
<keyword evidence="1" id="KW-0378">Hydrolase</keyword>
<protein>
    <submittedName>
        <fullName evidence="4">N-acetylmuramoyl-L-alanine amidase</fullName>
    </submittedName>
</protein>
<dbReference type="Gene3D" id="3.30.70.1070">
    <property type="entry name" value="Sporulation related repeat"/>
    <property type="match status" value="1"/>
</dbReference>
<gene>
    <name evidence="4" type="ORF">EDC24_1951</name>
</gene>
<dbReference type="GO" id="GO:0042834">
    <property type="term" value="F:peptidoglycan binding"/>
    <property type="evidence" value="ECO:0007669"/>
    <property type="project" value="InterPro"/>
</dbReference>
<dbReference type="SMART" id="SM00646">
    <property type="entry name" value="Ami_3"/>
    <property type="match status" value="1"/>
</dbReference>
<evidence type="ECO:0000256" key="2">
    <source>
        <dbReference type="SAM" id="MobiDB-lite"/>
    </source>
</evidence>
<comment type="caution">
    <text evidence="4">The sequence shown here is derived from an EMBL/GenBank/DDBJ whole genome shotgun (WGS) entry which is preliminary data.</text>
</comment>
<dbReference type="InterPro" id="IPR002901">
    <property type="entry name" value="MGlyc_endo_b_GlcNAc-like_dom"/>
</dbReference>
<dbReference type="InterPro" id="IPR050695">
    <property type="entry name" value="N-acetylmuramoyl_amidase_3"/>
</dbReference>
<dbReference type="Gene3D" id="3.40.630.40">
    <property type="entry name" value="Zn-dependent exopeptidases"/>
    <property type="match status" value="1"/>
</dbReference>
<dbReference type="InterPro" id="IPR007730">
    <property type="entry name" value="SPOR-like_dom"/>
</dbReference>
<dbReference type="PROSITE" id="PS51724">
    <property type="entry name" value="SPOR"/>
    <property type="match status" value="1"/>
</dbReference>
<dbReference type="GO" id="GO:0009253">
    <property type="term" value="P:peptidoglycan catabolic process"/>
    <property type="evidence" value="ECO:0007669"/>
    <property type="project" value="InterPro"/>
</dbReference>
<dbReference type="CDD" id="cd02696">
    <property type="entry name" value="MurNAc-LAA"/>
    <property type="match status" value="1"/>
</dbReference>
<dbReference type="EMBL" id="RKRF01000009">
    <property type="protein sequence ID" value="RPF53450.1"/>
    <property type="molecule type" value="Genomic_DNA"/>
</dbReference>
<dbReference type="OrthoDB" id="9763643at2"/>
<name>A0A3N5BDQ7_9BACI</name>